<accession>A0A9P8SGE3</accession>
<keyword evidence="4" id="KW-1185">Reference proteome</keyword>
<evidence type="ECO:0000256" key="1">
    <source>
        <dbReference type="SAM" id="MobiDB-lite"/>
    </source>
</evidence>
<organism evidence="3 4">
    <name type="scientific">Hirsutella rhossiliensis</name>
    <dbReference type="NCBI Taxonomy" id="111463"/>
    <lineage>
        <taxon>Eukaryota</taxon>
        <taxon>Fungi</taxon>
        <taxon>Dikarya</taxon>
        <taxon>Ascomycota</taxon>
        <taxon>Pezizomycotina</taxon>
        <taxon>Sordariomycetes</taxon>
        <taxon>Hypocreomycetidae</taxon>
        <taxon>Hypocreales</taxon>
        <taxon>Ophiocordycipitaceae</taxon>
        <taxon>Hirsutella</taxon>
    </lineage>
</organism>
<reference evidence="3" key="1">
    <citation type="submission" date="2021-09" db="EMBL/GenBank/DDBJ databases">
        <title>A high-quality genome of the endoparasitic fungus Hirsutella rhossiliensis with a comparison of Hirsutella genomes reveals transposable elements contributing to genome size variation.</title>
        <authorList>
            <person name="Lin R."/>
            <person name="Jiao Y."/>
            <person name="Sun X."/>
            <person name="Ling J."/>
            <person name="Xie B."/>
            <person name="Cheng X."/>
        </authorList>
    </citation>
    <scope>NUCLEOTIDE SEQUENCE</scope>
    <source>
        <strain evidence="3">HR02</strain>
    </source>
</reference>
<keyword evidence="2" id="KW-1133">Transmembrane helix</keyword>
<keyword evidence="2" id="KW-0812">Transmembrane</keyword>
<dbReference type="AlphaFoldDB" id="A0A9P8SGE3"/>
<feature type="transmembrane region" description="Helical" evidence="2">
    <location>
        <begin position="152"/>
        <end position="171"/>
    </location>
</feature>
<dbReference type="OrthoDB" id="4160064at2759"/>
<gene>
    <name evidence="3" type="ORF">HRG_08192</name>
</gene>
<evidence type="ECO:0000256" key="2">
    <source>
        <dbReference type="SAM" id="Phobius"/>
    </source>
</evidence>
<dbReference type="GeneID" id="68357321"/>
<dbReference type="EMBL" id="JAIZPD010000009">
    <property type="protein sequence ID" value="KAH0961039.1"/>
    <property type="molecule type" value="Genomic_DNA"/>
</dbReference>
<protein>
    <submittedName>
        <fullName evidence="3">Uncharacterized protein</fullName>
    </submittedName>
</protein>
<dbReference type="RefSeq" id="XP_044718552.1">
    <property type="nucleotide sequence ID" value="XM_044866663.1"/>
</dbReference>
<feature type="region of interest" description="Disordered" evidence="1">
    <location>
        <begin position="34"/>
        <end position="53"/>
    </location>
</feature>
<name>A0A9P8SGE3_9HYPO</name>
<comment type="caution">
    <text evidence="3">The sequence shown here is derived from an EMBL/GenBank/DDBJ whole genome shotgun (WGS) entry which is preliminary data.</text>
</comment>
<dbReference type="Proteomes" id="UP000824596">
    <property type="component" value="Unassembled WGS sequence"/>
</dbReference>
<sequence length="241" mass="24946">MNATALAPAPAPAPASVTTPLLYGYGYGSTAAAAPPESGAPDRKPGRLSPPLPAPHTAAALAVNRAQRIAIAVLAALHIARGIILLAFPALGLGLPGLVDLPPPLSGASGSGGEGASLVLLVSGLLGVRDVLLGGLLATADRRSDREVRRALAVNLLSDAADTFVLIFAAACWRQHRRSPVAEIGAVATLAIVEHVTLWTMAADHEGGASEDKKLRLDMWFADMRRDEEMRRSCSPAKLPQ</sequence>
<feature type="transmembrane region" description="Helical" evidence="2">
    <location>
        <begin position="69"/>
        <end position="95"/>
    </location>
</feature>
<proteinExistence type="predicted"/>
<feature type="transmembrane region" description="Helical" evidence="2">
    <location>
        <begin position="115"/>
        <end position="140"/>
    </location>
</feature>
<evidence type="ECO:0000313" key="3">
    <source>
        <dbReference type="EMBL" id="KAH0961039.1"/>
    </source>
</evidence>
<evidence type="ECO:0000313" key="4">
    <source>
        <dbReference type="Proteomes" id="UP000824596"/>
    </source>
</evidence>
<keyword evidence="2" id="KW-0472">Membrane</keyword>